<feature type="transmembrane region" description="Helical" evidence="7">
    <location>
        <begin position="54"/>
        <end position="73"/>
    </location>
</feature>
<dbReference type="EMBL" id="JAATIZ010000006">
    <property type="protein sequence ID" value="NJB66297.1"/>
    <property type="molecule type" value="Genomic_DNA"/>
</dbReference>
<dbReference type="GO" id="GO:0005886">
    <property type="term" value="C:plasma membrane"/>
    <property type="evidence" value="ECO:0007669"/>
    <property type="project" value="UniProtKB-SubCell"/>
</dbReference>
<evidence type="ECO:0000256" key="2">
    <source>
        <dbReference type="ARBA" id="ARBA00022475"/>
    </source>
</evidence>
<feature type="transmembrane region" description="Helical" evidence="7">
    <location>
        <begin position="241"/>
        <end position="260"/>
    </location>
</feature>
<evidence type="ECO:0000256" key="5">
    <source>
        <dbReference type="ARBA" id="ARBA00022989"/>
    </source>
</evidence>
<feature type="transmembrane region" description="Helical" evidence="7">
    <location>
        <begin position="93"/>
        <end position="122"/>
    </location>
</feature>
<comment type="similarity">
    <text evidence="7">Belongs to the TRAP transporter large permease family.</text>
</comment>
<organism evidence="9 11">
    <name type="scientific">Paenalcaligenes hominis</name>
    <dbReference type="NCBI Taxonomy" id="643674"/>
    <lineage>
        <taxon>Bacteria</taxon>
        <taxon>Pseudomonadati</taxon>
        <taxon>Pseudomonadota</taxon>
        <taxon>Betaproteobacteria</taxon>
        <taxon>Burkholderiales</taxon>
        <taxon>Alcaligenaceae</taxon>
        <taxon>Paenalcaligenes</taxon>
    </lineage>
</organism>
<evidence type="ECO:0000313" key="12">
    <source>
        <dbReference type="Proteomes" id="UP000783934"/>
    </source>
</evidence>
<evidence type="ECO:0000256" key="4">
    <source>
        <dbReference type="ARBA" id="ARBA00022692"/>
    </source>
</evidence>
<keyword evidence="4 7" id="KW-0812">Transmembrane</keyword>
<sequence length="428" mass="46102">MLVLIILITLLALLFTGVPIFAGLTLYGGALLLMVQGDFGSVSDIIFGELNRYLLVAIPLFAFMAHIMIKGRVVDDLYDTAYTFTRHLPGGLAVATILACTIFAAISGSSIATALTIGSVAIPQMIRYGYEPKMAYGVVAAGGTLGILIPPSSPLILYGVTTDASIGALFIAGVIPGLLMAFIFALWAMFRCANPALNIRRDQRATGTELWSAFRKSIWALSLPVFVLGGMYLGIFTATEAAAAGVWLALFVTVFIYRSIGWKDIWESAKEACSLSAMLFMILAGATVFGHVLTKMRIPQEIVNSLVALDVGPVGFILIMMALIMVLGMFLESIAIILITMPVILPAMAHLGINPIWYGILLVINLEIAMITPPVGMNLFTIKAITNADFIQIVKGSAPYVLLMLLALLLVFLFPQLALWLPELMMSK</sequence>
<evidence type="ECO:0000256" key="1">
    <source>
        <dbReference type="ARBA" id="ARBA00004429"/>
    </source>
</evidence>
<evidence type="ECO:0000313" key="11">
    <source>
        <dbReference type="Proteomes" id="UP000700248"/>
    </source>
</evidence>
<reference evidence="9" key="2">
    <citation type="journal article" date="2021" name="PeerJ">
        <title>Extensive microbial diversity within the chicken gut microbiome revealed by metagenomics and culture.</title>
        <authorList>
            <person name="Gilroy R."/>
            <person name="Ravi A."/>
            <person name="Getino M."/>
            <person name="Pursley I."/>
            <person name="Horton D.L."/>
            <person name="Alikhan N.F."/>
            <person name="Baker D."/>
            <person name="Gharbi K."/>
            <person name="Hall N."/>
            <person name="Watson M."/>
            <person name="Adriaenssens E.M."/>
            <person name="Foster-Nyarko E."/>
            <person name="Jarju S."/>
            <person name="Secka A."/>
            <person name="Antonio M."/>
            <person name="Oren A."/>
            <person name="Chaudhuri R.R."/>
            <person name="La Ragione R."/>
            <person name="Hildebrand F."/>
            <person name="Pallen M.J."/>
        </authorList>
    </citation>
    <scope>NUCLEOTIDE SEQUENCE</scope>
    <source>
        <strain evidence="9">CHK175-13533</strain>
    </source>
</reference>
<reference evidence="10 12" key="1">
    <citation type="submission" date="2020-03" db="EMBL/GenBank/DDBJ databases">
        <title>Genomic Encyclopedia of Type Strains, Phase IV (KMG-IV): sequencing the most valuable type-strain genomes for metagenomic binning, comparative biology and taxonomic classification.</title>
        <authorList>
            <person name="Goeker M."/>
        </authorList>
    </citation>
    <scope>NUCLEOTIDE SEQUENCE [LARGE SCALE GENOMIC DNA]</scope>
    <source>
        <strain evidence="10 12">DSM 26613</strain>
    </source>
</reference>
<comment type="subunit">
    <text evidence="7">The complex comprises the extracytoplasmic solute receptor protein and the two transmembrane proteins.</text>
</comment>
<evidence type="ECO:0000313" key="10">
    <source>
        <dbReference type="EMBL" id="NJB66297.1"/>
    </source>
</evidence>
<comment type="function">
    <text evidence="7">Part of the tripartite ATP-independent periplasmic (TRAP) transport system.</text>
</comment>
<evidence type="ECO:0000256" key="3">
    <source>
        <dbReference type="ARBA" id="ARBA00022519"/>
    </source>
</evidence>
<name>A0A9D3ABM4_9BURK</name>
<gene>
    <name evidence="10" type="ORF">GGR41_002562</name>
    <name evidence="9" type="ORF">K8U84_10015</name>
</gene>
<dbReference type="AlphaFoldDB" id="A0A9D3ABM4"/>
<dbReference type="Proteomes" id="UP000783934">
    <property type="component" value="Unassembled WGS sequence"/>
</dbReference>
<feature type="domain" description="TRAP C4-dicarboxylate transport system permease DctM subunit" evidence="8">
    <location>
        <begin position="7"/>
        <end position="417"/>
    </location>
</feature>
<evidence type="ECO:0000313" key="9">
    <source>
        <dbReference type="EMBL" id="HJH24876.1"/>
    </source>
</evidence>
<comment type="caution">
    <text evidence="7">Lacks conserved residue(s) required for the propagation of feature annotation.</text>
</comment>
<accession>A0A9D3ABM4</accession>
<dbReference type="InterPro" id="IPR004681">
    <property type="entry name" value="TRAP_DctM"/>
</dbReference>
<dbReference type="RefSeq" id="WP_167662212.1">
    <property type="nucleotide sequence ID" value="NZ_BMCQ01000008.1"/>
</dbReference>
<keyword evidence="5 7" id="KW-1133">Transmembrane helix</keyword>
<dbReference type="PANTHER" id="PTHR33362">
    <property type="entry name" value="SIALIC ACID TRAP TRANSPORTER PERMEASE PROTEIN SIAT-RELATED"/>
    <property type="match status" value="1"/>
</dbReference>
<keyword evidence="7" id="KW-0813">Transport</keyword>
<feature type="transmembrane region" description="Helical" evidence="7">
    <location>
        <begin position="400"/>
        <end position="421"/>
    </location>
</feature>
<dbReference type="Pfam" id="PF06808">
    <property type="entry name" value="DctM"/>
    <property type="match status" value="1"/>
</dbReference>
<feature type="transmembrane region" description="Helical" evidence="7">
    <location>
        <begin position="314"/>
        <end position="344"/>
    </location>
</feature>
<dbReference type="NCBIfam" id="TIGR00786">
    <property type="entry name" value="dctM"/>
    <property type="match status" value="1"/>
</dbReference>
<dbReference type="GO" id="GO:0022857">
    <property type="term" value="F:transmembrane transporter activity"/>
    <property type="evidence" value="ECO:0007669"/>
    <property type="project" value="UniProtKB-UniRule"/>
</dbReference>
<evidence type="ECO:0000256" key="6">
    <source>
        <dbReference type="ARBA" id="ARBA00023136"/>
    </source>
</evidence>
<feature type="transmembrane region" description="Helical" evidence="7">
    <location>
        <begin position="134"/>
        <end position="160"/>
    </location>
</feature>
<evidence type="ECO:0000259" key="8">
    <source>
        <dbReference type="Pfam" id="PF06808"/>
    </source>
</evidence>
<dbReference type="InterPro" id="IPR010656">
    <property type="entry name" value="DctM"/>
</dbReference>
<feature type="transmembrane region" description="Helical" evidence="7">
    <location>
        <begin position="272"/>
        <end position="294"/>
    </location>
</feature>
<dbReference type="PIRSF" id="PIRSF006066">
    <property type="entry name" value="HI0050"/>
    <property type="match status" value="1"/>
</dbReference>
<dbReference type="Proteomes" id="UP000700248">
    <property type="component" value="Unassembled WGS sequence"/>
</dbReference>
<comment type="caution">
    <text evidence="9">The sequence shown here is derived from an EMBL/GenBank/DDBJ whole genome shotgun (WGS) entry which is preliminary data.</text>
</comment>
<keyword evidence="12" id="KW-1185">Reference proteome</keyword>
<protein>
    <recommendedName>
        <fullName evidence="7">TRAP transporter large permease protein</fullName>
    </recommendedName>
</protein>
<keyword evidence="3 7" id="KW-0997">Cell inner membrane</keyword>
<proteinExistence type="inferred from homology"/>
<evidence type="ECO:0000256" key="7">
    <source>
        <dbReference type="RuleBase" id="RU369079"/>
    </source>
</evidence>
<feature type="transmembrane region" description="Helical" evidence="7">
    <location>
        <begin position="356"/>
        <end position="380"/>
    </location>
</feature>
<dbReference type="EMBL" id="DYTQ01000106">
    <property type="protein sequence ID" value="HJH24876.1"/>
    <property type="molecule type" value="Genomic_DNA"/>
</dbReference>
<feature type="transmembrane region" description="Helical" evidence="7">
    <location>
        <begin position="218"/>
        <end position="235"/>
    </location>
</feature>
<keyword evidence="6 7" id="KW-0472">Membrane</keyword>
<keyword evidence="2" id="KW-1003">Cell membrane</keyword>
<comment type="subcellular location">
    <subcellularLocation>
        <location evidence="1 7">Cell inner membrane</location>
        <topology evidence="1 7">Multi-pass membrane protein</topology>
    </subcellularLocation>
</comment>
<reference evidence="9" key="3">
    <citation type="submission" date="2021-09" db="EMBL/GenBank/DDBJ databases">
        <authorList>
            <person name="Gilroy R."/>
        </authorList>
    </citation>
    <scope>NUCLEOTIDE SEQUENCE</scope>
    <source>
        <strain evidence="9">CHK175-13533</strain>
    </source>
</reference>
<feature type="transmembrane region" description="Helical" evidence="7">
    <location>
        <begin position="166"/>
        <end position="190"/>
    </location>
</feature>
<dbReference type="PANTHER" id="PTHR33362:SF5">
    <property type="entry name" value="C4-DICARBOXYLATE TRAP TRANSPORTER LARGE PERMEASE PROTEIN DCTM"/>
    <property type="match status" value="1"/>
</dbReference>